<keyword evidence="16" id="KW-1185">Reference proteome</keyword>
<evidence type="ECO:0000256" key="7">
    <source>
        <dbReference type="ARBA" id="ARBA00022927"/>
    </source>
</evidence>
<evidence type="ECO:0000256" key="10">
    <source>
        <dbReference type="ARBA" id="ARBA00023136"/>
    </source>
</evidence>
<evidence type="ECO:0000313" key="16">
    <source>
        <dbReference type="Proteomes" id="UP000774326"/>
    </source>
</evidence>
<keyword evidence="9" id="KW-0496">Mitochondrion</keyword>
<dbReference type="GO" id="GO:0030150">
    <property type="term" value="P:protein import into mitochondrial matrix"/>
    <property type="evidence" value="ECO:0007669"/>
    <property type="project" value="InterPro"/>
</dbReference>
<dbReference type="Proteomes" id="UP000774326">
    <property type="component" value="Unassembled WGS sequence"/>
</dbReference>
<dbReference type="EMBL" id="JAEUBG010004553">
    <property type="protein sequence ID" value="KAH3681182.1"/>
    <property type="molecule type" value="Genomic_DNA"/>
</dbReference>
<sequence>MAHRLFVQVVFTGAQVFGRAFSEAYRQAATQTTKQAASSASKAREIGISLDESAKILDIDLKNVTLDKIDEKYNYLFNVNSKEQADSFYVQSKVYWAAERLKAELKAKQEAAAEASGSAAQGEAGSAASGTGEGTQPKQ</sequence>
<evidence type="ECO:0000256" key="3">
    <source>
        <dbReference type="ARBA" id="ARBA00013571"/>
    </source>
</evidence>
<comment type="subcellular location">
    <subcellularLocation>
        <location evidence="1">Mitochondrion inner membrane</location>
        <topology evidence="1">Peripheral membrane protein</topology>
    </subcellularLocation>
</comment>
<dbReference type="OrthoDB" id="10262892at2759"/>
<dbReference type="FunFam" id="1.10.287.110:FF:000006">
    <property type="entry name" value="Import inner membrane translocase subunit TIM16"/>
    <property type="match status" value="1"/>
</dbReference>
<dbReference type="GO" id="GO:0005744">
    <property type="term" value="C:TIM23 mitochondrial import inner membrane translocase complex"/>
    <property type="evidence" value="ECO:0007669"/>
    <property type="project" value="InterPro"/>
</dbReference>
<proteinExistence type="inferred from homology"/>
<evidence type="ECO:0000256" key="2">
    <source>
        <dbReference type="ARBA" id="ARBA00008817"/>
    </source>
</evidence>
<evidence type="ECO:0000256" key="9">
    <source>
        <dbReference type="ARBA" id="ARBA00023128"/>
    </source>
</evidence>
<evidence type="ECO:0000256" key="12">
    <source>
        <dbReference type="ARBA" id="ARBA00030422"/>
    </source>
</evidence>
<gene>
    <name evidence="15" type="ORF">WICPIJ_007877</name>
</gene>
<keyword evidence="8" id="KW-0811">Translocation</keyword>
<keyword evidence="5" id="KW-0813">Transport</keyword>
<reference evidence="15" key="1">
    <citation type="journal article" date="2021" name="Open Biol.">
        <title>Shared evolutionary footprints suggest mitochondrial oxidative damage underlies multiple complex I losses in fungi.</title>
        <authorList>
            <person name="Schikora-Tamarit M.A."/>
            <person name="Marcet-Houben M."/>
            <person name="Nosek J."/>
            <person name="Gabaldon T."/>
        </authorList>
    </citation>
    <scope>NUCLEOTIDE SEQUENCE</scope>
    <source>
        <strain evidence="15">CBS2887</strain>
    </source>
</reference>
<organism evidence="15 16">
    <name type="scientific">Wickerhamomyces pijperi</name>
    <name type="common">Yeast</name>
    <name type="synonym">Pichia pijperi</name>
    <dbReference type="NCBI Taxonomy" id="599730"/>
    <lineage>
        <taxon>Eukaryota</taxon>
        <taxon>Fungi</taxon>
        <taxon>Dikarya</taxon>
        <taxon>Ascomycota</taxon>
        <taxon>Saccharomycotina</taxon>
        <taxon>Saccharomycetes</taxon>
        <taxon>Phaffomycetales</taxon>
        <taxon>Wickerhamomycetaceae</taxon>
        <taxon>Wickerhamomyces</taxon>
    </lineage>
</organism>
<name>A0A9P8PZ11_WICPI</name>
<dbReference type="AlphaFoldDB" id="A0A9P8PZ11"/>
<protein>
    <recommendedName>
        <fullName evidence="4">Mitochondrial import inner membrane translocase subunit TIM16</fullName>
    </recommendedName>
    <alternativeName>
        <fullName evidence="3">Mitochondrial import inner membrane translocase subunit tim16</fullName>
    </alternativeName>
    <alternativeName>
        <fullName evidence="12 13">Presequence translocated-associated motor subunit PAM16</fullName>
    </alternativeName>
</protein>
<accession>A0A9P8PZ11</accession>
<evidence type="ECO:0000256" key="13">
    <source>
        <dbReference type="ARBA" id="ARBA00031407"/>
    </source>
</evidence>
<feature type="region of interest" description="Disordered" evidence="14">
    <location>
        <begin position="112"/>
        <end position="139"/>
    </location>
</feature>
<dbReference type="PANTHER" id="PTHR12388">
    <property type="entry name" value="MITOCHONDRIA ASSOCIATED GRANULOCYTE MACROPHAGE CSF SIGNALING MOLECULE"/>
    <property type="match status" value="1"/>
</dbReference>
<comment type="caution">
    <text evidence="15">The sequence shown here is derived from an EMBL/GenBank/DDBJ whole genome shotgun (WGS) entry which is preliminary data.</text>
</comment>
<dbReference type="Pfam" id="PF03656">
    <property type="entry name" value="Pam16"/>
    <property type="match status" value="1"/>
</dbReference>
<evidence type="ECO:0000256" key="5">
    <source>
        <dbReference type="ARBA" id="ARBA00022448"/>
    </source>
</evidence>
<evidence type="ECO:0000256" key="4">
    <source>
        <dbReference type="ARBA" id="ARBA00020721"/>
    </source>
</evidence>
<dbReference type="Gene3D" id="1.10.287.110">
    <property type="entry name" value="DnaJ domain"/>
    <property type="match status" value="1"/>
</dbReference>
<evidence type="ECO:0000313" key="15">
    <source>
        <dbReference type="EMBL" id="KAH3681182.1"/>
    </source>
</evidence>
<reference evidence="15" key="2">
    <citation type="submission" date="2021-01" db="EMBL/GenBank/DDBJ databases">
        <authorList>
            <person name="Schikora-Tamarit M.A."/>
        </authorList>
    </citation>
    <scope>NUCLEOTIDE SEQUENCE</scope>
    <source>
        <strain evidence="15">CBS2887</strain>
    </source>
</reference>
<comment type="similarity">
    <text evidence="2">Belongs to the TIM16/PAM16 family.</text>
</comment>
<dbReference type="InterPro" id="IPR005341">
    <property type="entry name" value="Tim16"/>
</dbReference>
<keyword evidence="10" id="KW-0472">Membrane</keyword>
<comment type="function">
    <text evidence="11">Essential component of the PAM complex, a complex required for the translocation of transit peptide-containing proteins from the inner membrane into the mitochondrial matrix in an ATP-dependent manner. In the complex, it is required to regulate activity of mtHSP70 (SSC1) via its interaction with PAM18/TIM14. May act by positioning PAM18/TIM14 in juxtaposition to mtHSP70 at the translocon to maximize ATPase stimulation.</text>
</comment>
<dbReference type="InterPro" id="IPR036869">
    <property type="entry name" value="J_dom_sf"/>
</dbReference>
<keyword evidence="7" id="KW-0653">Protein transport</keyword>
<dbReference type="PANTHER" id="PTHR12388:SF0">
    <property type="entry name" value="MITOCHONDRIAL IMPORT INNER MEMBRANE TRANSLOCASE SUBUNIT TIM16"/>
    <property type="match status" value="1"/>
</dbReference>
<evidence type="ECO:0000256" key="6">
    <source>
        <dbReference type="ARBA" id="ARBA00022792"/>
    </source>
</evidence>
<feature type="compositionally biased region" description="Low complexity" evidence="14">
    <location>
        <begin position="112"/>
        <end position="130"/>
    </location>
</feature>
<evidence type="ECO:0000256" key="1">
    <source>
        <dbReference type="ARBA" id="ARBA00004637"/>
    </source>
</evidence>
<keyword evidence="6" id="KW-0999">Mitochondrion inner membrane</keyword>
<evidence type="ECO:0000256" key="11">
    <source>
        <dbReference type="ARBA" id="ARBA00025080"/>
    </source>
</evidence>
<evidence type="ECO:0000256" key="14">
    <source>
        <dbReference type="SAM" id="MobiDB-lite"/>
    </source>
</evidence>
<evidence type="ECO:0000256" key="8">
    <source>
        <dbReference type="ARBA" id="ARBA00023010"/>
    </source>
</evidence>